<gene>
    <name evidence="1" type="ORF">SAMN06264855_10486</name>
</gene>
<accession>A0A238VVK2</accession>
<dbReference type="OrthoDB" id="333505at2157"/>
<organism evidence="1 2">
    <name type="scientific">Halorubrum vacuolatum</name>
    <name type="common">Natronobacterium vacuolatum</name>
    <dbReference type="NCBI Taxonomy" id="63740"/>
    <lineage>
        <taxon>Archaea</taxon>
        <taxon>Methanobacteriati</taxon>
        <taxon>Methanobacteriota</taxon>
        <taxon>Stenosarchaea group</taxon>
        <taxon>Halobacteria</taxon>
        <taxon>Halobacteriales</taxon>
        <taxon>Haloferacaceae</taxon>
        <taxon>Halorubrum</taxon>
    </lineage>
</organism>
<dbReference type="InterPro" id="IPR043854">
    <property type="entry name" value="DUF5816"/>
</dbReference>
<dbReference type="AlphaFoldDB" id="A0A238VVK2"/>
<dbReference type="RefSeq" id="WP_089384134.1">
    <property type="nucleotide sequence ID" value="NZ_FZNQ01000004.1"/>
</dbReference>
<evidence type="ECO:0000313" key="2">
    <source>
        <dbReference type="Proteomes" id="UP000198397"/>
    </source>
</evidence>
<dbReference type="Pfam" id="PF19133">
    <property type="entry name" value="DUF5816"/>
    <property type="match status" value="1"/>
</dbReference>
<reference evidence="1 2" key="1">
    <citation type="submission" date="2017-06" db="EMBL/GenBank/DDBJ databases">
        <authorList>
            <person name="Kim H.J."/>
            <person name="Triplett B.A."/>
        </authorList>
    </citation>
    <scope>NUCLEOTIDE SEQUENCE [LARGE SCALE GENOMIC DNA]</scope>
    <source>
        <strain evidence="1 2">DSM 8800</strain>
    </source>
</reference>
<dbReference type="Proteomes" id="UP000198397">
    <property type="component" value="Unassembled WGS sequence"/>
</dbReference>
<name>A0A238VVK2_HALVU</name>
<evidence type="ECO:0000313" key="1">
    <source>
        <dbReference type="EMBL" id="SNR37863.1"/>
    </source>
</evidence>
<sequence length="81" mass="9191">MALEQTTTGDGERVYVDRRRIERGAEGPFHVVFDDERASSRWGFYCGSCDSLDTAMDTMGRIQCNDCGNVRKPDEWDAAHE</sequence>
<dbReference type="EMBL" id="FZNQ01000004">
    <property type="protein sequence ID" value="SNR37863.1"/>
    <property type="molecule type" value="Genomic_DNA"/>
</dbReference>
<keyword evidence="2" id="KW-1185">Reference proteome</keyword>
<proteinExistence type="predicted"/>
<evidence type="ECO:0008006" key="3">
    <source>
        <dbReference type="Google" id="ProtNLM"/>
    </source>
</evidence>
<protein>
    <recommendedName>
        <fullName evidence="3">GNAT family acetyltransferase</fullName>
    </recommendedName>
</protein>